<evidence type="ECO:0000256" key="1">
    <source>
        <dbReference type="SAM" id="Phobius"/>
    </source>
</evidence>
<organism evidence="2">
    <name type="scientific">Caldithrix abyssi</name>
    <dbReference type="NCBI Taxonomy" id="187145"/>
    <lineage>
        <taxon>Bacteria</taxon>
        <taxon>Pseudomonadati</taxon>
        <taxon>Calditrichota</taxon>
        <taxon>Calditrichia</taxon>
        <taxon>Calditrichales</taxon>
        <taxon>Calditrichaceae</taxon>
        <taxon>Caldithrix</taxon>
    </lineage>
</organism>
<gene>
    <name evidence="2" type="ORF">ENJ10_00050</name>
</gene>
<dbReference type="Proteomes" id="UP000886005">
    <property type="component" value="Unassembled WGS sequence"/>
</dbReference>
<accession>A0A7V1LJX3</accession>
<comment type="caution">
    <text evidence="2">The sequence shown here is derived from an EMBL/GenBank/DDBJ whole genome shotgun (WGS) entry which is preliminary data.</text>
</comment>
<sequence length="69" mass="8004">MRKTYRGNFSNFGQSFPWVGLGLVLFGITVIIFPRILVALIAIPIIFSGILFLSRWFYNRSNRNGFIEF</sequence>
<feature type="transmembrane region" description="Helical" evidence="1">
    <location>
        <begin position="12"/>
        <end position="33"/>
    </location>
</feature>
<keyword evidence="1" id="KW-0812">Transmembrane</keyword>
<dbReference type="AlphaFoldDB" id="A0A7V1LJX3"/>
<keyword evidence="1" id="KW-0472">Membrane</keyword>
<dbReference type="EMBL" id="DRLD01000002">
    <property type="protein sequence ID" value="HED09052.1"/>
    <property type="molecule type" value="Genomic_DNA"/>
</dbReference>
<protein>
    <submittedName>
        <fullName evidence="2">Uncharacterized protein</fullName>
    </submittedName>
</protein>
<name>A0A7V1LJX3_CALAY</name>
<evidence type="ECO:0000313" key="2">
    <source>
        <dbReference type="EMBL" id="HED09052.1"/>
    </source>
</evidence>
<reference evidence="2" key="1">
    <citation type="journal article" date="2020" name="mSystems">
        <title>Genome- and Community-Level Interaction Insights into Carbon Utilization and Element Cycling Functions of Hydrothermarchaeota in Hydrothermal Sediment.</title>
        <authorList>
            <person name="Zhou Z."/>
            <person name="Liu Y."/>
            <person name="Xu W."/>
            <person name="Pan J."/>
            <person name="Luo Z.H."/>
            <person name="Li M."/>
        </authorList>
    </citation>
    <scope>NUCLEOTIDE SEQUENCE [LARGE SCALE GENOMIC DNA]</scope>
    <source>
        <strain evidence="2">HyVt-456</strain>
    </source>
</reference>
<proteinExistence type="predicted"/>
<feature type="transmembrane region" description="Helical" evidence="1">
    <location>
        <begin position="39"/>
        <end position="58"/>
    </location>
</feature>
<keyword evidence="1" id="KW-1133">Transmembrane helix</keyword>